<gene>
    <name evidence="1" type="ORF">C1645_839417</name>
</gene>
<keyword evidence="2" id="KW-1185">Reference proteome</keyword>
<sequence>MSDNQQYVVPNNISLYNSQRSISNDAANDNVTTFTDQQFINLSEGLRIIIMPVNNSDHTYFNHSSLIDNNSD</sequence>
<comment type="caution">
    <text evidence="1">The sequence shown here is derived from an EMBL/GenBank/DDBJ whole genome shotgun (WGS) entry which is preliminary data.</text>
</comment>
<reference evidence="1 2" key="1">
    <citation type="submission" date="2018-06" db="EMBL/GenBank/DDBJ databases">
        <title>Comparative genomics reveals the genomic features of Rhizophagus irregularis, R. cerebriforme, R. diaphanum and Gigaspora rosea, and their symbiotic lifestyle signature.</title>
        <authorList>
            <person name="Morin E."/>
            <person name="San Clemente H."/>
            <person name="Chen E.C.H."/>
            <person name="De La Providencia I."/>
            <person name="Hainaut M."/>
            <person name="Kuo A."/>
            <person name="Kohler A."/>
            <person name="Murat C."/>
            <person name="Tang N."/>
            <person name="Roy S."/>
            <person name="Loubradou J."/>
            <person name="Henrissat B."/>
            <person name="Grigoriev I.V."/>
            <person name="Corradi N."/>
            <person name="Roux C."/>
            <person name="Martin F.M."/>
        </authorList>
    </citation>
    <scope>NUCLEOTIDE SEQUENCE [LARGE SCALE GENOMIC DNA]</scope>
    <source>
        <strain evidence="1 2">DAOM 227022</strain>
    </source>
</reference>
<evidence type="ECO:0000313" key="1">
    <source>
        <dbReference type="EMBL" id="RIA80033.1"/>
    </source>
</evidence>
<dbReference type="EMBL" id="QKYT01001064">
    <property type="protein sequence ID" value="RIA80033.1"/>
    <property type="molecule type" value="Genomic_DNA"/>
</dbReference>
<accession>A0A397S0S1</accession>
<dbReference type="AlphaFoldDB" id="A0A397S0S1"/>
<organism evidence="1 2">
    <name type="scientific">Glomus cerebriforme</name>
    <dbReference type="NCBI Taxonomy" id="658196"/>
    <lineage>
        <taxon>Eukaryota</taxon>
        <taxon>Fungi</taxon>
        <taxon>Fungi incertae sedis</taxon>
        <taxon>Mucoromycota</taxon>
        <taxon>Glomeromycotina</taxon>
        <taxon>Glomeromycetes</taxon>
        <taxon>Glomerales</taxon>
        <taxon>Glomeraceae</taxon>
        <taxon>Glomus</taxon>
    </lineage>
</organism>
<proteinExistence type="predicted"/>
<name>A0A397S0S1_9GLOM</name>
<dbReference type="Proteomes" id="UP000265703">
    <property type="component" value="Unassembled WGS sequence"/>
</dbReference>
<protein>
    <submittedName>
        <fullName evidence="1">Uncharacterized protein</fullName>
    </submittedName>
</protein>
<evidence type="ECO:0000313" key="2">
    <source>
        <dbReference type="Proteomes" id="UP000265703"/>
    </source>
</evidence>
<dbReference type="OrthoDB" id="2313461at2759"/>